<evidence type="ECO:0000256" key="8">
    <source>
        <dbReference type="ARBA" id="ARBA00022989"/>
    </source>
</evidence>
<feature type="transmembrane region" description="Helical" evidence="11">
    <location>
        <begin position="197"/>
        <end position="227"/>
    </location>
</feature>
<feature type="transmembrane region" description="Helical" evidence="11">
    <location>
        <begin position="138"/>
        <end position="156"/>
    </location>
</feature>
<keyword evidence="4" id="KW-0328">Glycosyltransferase</keyword>
<reference evidence="12" key="1">
    <citation type="submission" date="2020-05" db="EMBL/GenBank/DDBJ databases">
        <authorList>
            <person name="Chiriac C."/>
            <person name="Salcher M."/>
            <person name="Ghai R."/>
            <person name="Kavagutti S V."/>
        </authorList>
    </citation>
    <scope>NUCLEOTIDE SEQUENCE</scope>
</reference>
<protein>
    <submittedName>
        <fullName evidence="12">Unannotated protein</fullName>
    </submittedName>
</protein>
<proteinExistence type="predicted"/>
<keyword evidence="5" id="KW-0808">Transferase</keyword>
<evidence type="ECO:0000256" key="3">
    <source>
        <dbReference type="ARBA" id="ARBA00022502"/>
    </source>
</evidence>
<accession>A0A6J6SH95</accession>
<feature type="transmembrane region" description="Helical" evidence="11">
    <location>
        <begin position="233"/>
        <end position="258"/>
    </location>
</feature>
<keyword evidence="3" id="KW-0337">GPI-anchor biosynthesis</keyword>
<dbReference type="EMBL" id="CAEZYU010000016">
    <property type="protein sequence ID" value="CAB4734210.1"/>
    <property type="molecule type" value="Genomic_DNA"/>
</dbReference>
<dbReference type="PANTHER" id="PTHR12468:SF2">
    <property type="entry name" value="GPI MANNOSYLTRANSFERASE 2"/>
    <property type="match status" value="1"/>
</dbReference>
<feature type="region of interest" description="Disordered" evidence="10">
    <location>
        <begin position="1"/>
        <end position="28"/>
    </location>
</feature>
<organism evidence="12">
    <name type="scientific">freshwater metagenome</name>
    <dbReference type="NCBI Taxonomy" id="449393"/>
    <lineage>
        <taxon>unclassified sequences</taxon>
        <taxon>metagenomes</taxon>
        <taxon>ecological metagenomes</taxon>
    </lineage>
</organism>
<keyword evidence="7" id="KW-0256">Endoplasmic reticulum</keyword>
<dbReference type="PANTHER" id="PTHR12468">
    <property type="entry name" value="GPI MANNOSYLTRANSFERASE 2"/>
    <property type="match status" value="1"/>
</dbReference>
<keyword evidence="8 11" id="KW-1133">Transmembrane helix</keyword>
<feature type="transmembrane region" description="Helical" evidence="11">
    <location>
        <begin position="366"/>
        <end position="384"/>
    </location>
</feature>
<feature type="transmembrane region" description="Helical" evidence="11">
    <location>
        <begin position="414"/>
        <end position="434"/>
    </location>
</feature>
<evidence type="ECO:0000256" key="2">
    <source>
        <dbReference type="ARBA" id="ARBA00004687"/>
    </source>
</evidence>
<name>A0A6J6SH95_9ZZZZ</name>
<keyword evidence="9 11" id="KW-0472">Membrane</keyword>
<dbReference type="GO" id="GO:0005789">
    <property type="term" value="C:endoplasmic reticulum membrane"/>
    <property type="evidence" value="ECO:0007669"/>
    <property type="project" value="UniProtKB-SubCell"/>
</dbReference>
<dbReference type="GO" id="GO:0000009">
    <property type="term" value="F:alpha-1,6-mannosyltransferase activity"/>
    <property type="evidence" value="ECO:0007669"/>
    <property type="project" value="InterPro"/>
</dbReference>
<sequence length="439" mass="47285">MTAPAELEADSLAHSQTDSHSHTRGHTRSRWSAGLPAVCLGWVWARLCIAAGFATAHLMVDRLDTPRGSEQIQQGLFTWDGAFYRGLAQQWYSRPALGSLGGVSGAVSGATGEEARFFPVYPALARTLGPILGGHADWALIAISNIAAFLGAWVLWKLASEVLDGREVREVREVRGPHGAALSSGADPLGIANRSAVLVAIFPAAFVLAFAYSEGLALLVVAGALLALQRRNFVFAGLLALIAAAIRPVGGLLLVPIAVELLRARPRPAWWNWVVGIGGPVAGLGLALLWIQRSTGDLLLPLRLQRQIRGGFQDPVTRVLEPIGELFRGNFRDVYNLGFMILFLLLFLYMLLAYTGFGAQRGIARLPSSWIAYAGVSLLLLLSSQVTDSLGRYGLLVLPFVVALANWSNRRWRYVVVGIACTAGLIWLTSEALLGRLVP</sequence>
<evidence type="ECO:0000256" key="6">
    <source>
        <dbReference type="ARBA" id="ARBA00022692"/>
    </source>
</evidence>
<evidence type="ECO:0000256" key="4">
    <source>
        <dbReference type="ARBA" id="ARBA00022676"/>
    </source>
</evidence>
<evidence type="ECO:0000256" key="1">
    <source>
        <dbReference type="ARBA" id="ARBA00004477"/>
    </source>
</evidence>
<dbReference type="AlphaFoldDB" id="A0A6J6SH95"/>
<feature type="transmembrane region" description="Helical" evidence="11">
    <location>
        <begin position="390"/>
        <end position="407"/>
    </location>
</feature>
<comment type="subcellular location">
    <subcellularLocation>
        <location evidence="1">Endoplasmic reticulum membrane</location>
        <topology evidence="1">Multi-pass membrane protein</topology>
    </subcellularLocation>
</comment>
<dbReference type="GO" id="GO:0006506">
    <property type="term" value="P:GPI anchor biosynthetic process"/>
    <property type="evidence" value="ECO:0007669"/>
    <property type="project" value="UniProtKB-KW"/>
</dbReference>
<evidence type="ECO:0000256" key="7">
    <source>
        <dbReference type="ARBA" id="ARBA00022824"/>
    </source>
</evidence>
<evidence type="ECO:0000313" key="12">
    <source>
        <dbReference type="EMBL" id="CAB4734210.1"/>
    </source>
</evidence>
<gene>
    <name evidence="12" type="ORF">UFOPK2766_00534</name>
</gene>
<dbReference type="GO" id="GO:0004376">
    <property type="term" value="F:GPI mannosyltransferase activity"/>
    <property type="evidence" value="ECO:0007669"/>
    <property type="project" value="InterPro"/>
</dbReference>
<evidence type="ECO:0000256" key="5">
    <source>
        <dbReference type="ARBA" id="ARBA00022679"/>
    </source>
</evidence>
<feature type="transmembrane region" description="Helical" evidence="11">
    <location>
        <begin position="334"/>
        <end position="354"/>
    </location>
</feature>
<evidence type="ECO:0000256" key="11">
    <source>
        <dbReference type="SAM" id="Phobius"/>
    </source>
</evidence>
<feature type="transmembrane region" description="Helical" evidence="11">
    <location>
        <begin position="270"/>
        <end position="291"/>
    </location>
</feature>
<evidence type="ECO:0000256" key="10">
    <source>
        <dbReference type="SAM" id="MobiDB-lite"/>
    </source>
</evidence>
<dbReference type="InterPro" id="IPR007315">
    <property type="entry name" value="PIG-V/Gpi18"/>
</dbReference>
<evidence type="ECO:0000256" key="9">
    <source>
        <dbReference type="ARBA" id="ARBA00023136"/>
    </source>
</evidence>
<comment type="pathway">
    <text evidence="2">Glycolipid biosynthesis; glycosylphosphatidylinositol-anchor biosynthesis.</text>
</comment>
<keyword evidence="6 11" id="KW-0812">Transmembrane</keyword>